<keyword evidence="8" id="KW-1185">Reference proteome</keyword>
<dbReference type="PROSITE" id="PS00086">
    <property type="entry name" value="CYTOCHROME_P450"/>
    <property type="match status" value="1"/>
</dbReference>
<dbReference type="SUPFAM" id="SSF48264">
    <property type="entry name" value="Cytochrome P450"/>
    <property type="match status" value="1"/>
</dbReference>
<keyword evidence="5" id="KW-0349">Heme</keyword>
<protein>
    <submittedName>
        <fullName evidence="7">Cytochrome P450 family protein</fullName>
    </submittedName>
</protein>
<dbReference type="PANTHER" id="PTHR24305">
    <property type="entry name" value="CYTOCHROME P450"/>
    <property type="match status" value="1"/>
</dbReference>
<keyword evidence="4 5" id="KW-0408">Iron</keyword>
<proteinExistence type="inferred from homology"/>
<dbReference type="InterPro" id="IPR036396">
    <property type="entry name" value="Cyt_P450_sf"/>
</dbReference>
<sequence length="498" mass="55165">MLNDIQTGVTGPRLLLGGLALAPLLFLLTCIHRRYLSPLSKYPGPFWASVTDLWLIELHKQYGSVVRLKPNKLSISCPEAFKVIYGAGNNFVKSEFYSPMLGKRPFDLAAQRNERIHGQQRRLVAGAYTLETMKSLEPYVNTTIQVLLDKLREVGAKGQAVDIAYLIQLFAFDVIGEVSFGKRFGYVEALSDFGIFEQIRAALASAARVGEVPWFYQLHQRLASLIGNHLALAARNGSLHDFTLRAIAARRDSGGADDGTPSAGAGEEHHGVMLSKLLDARRSKPQLSESDIGFALTSNVTAGSDTTSISLSAMIYYLLTTPPALQRLLREMRDKVDAGEINRAGIVSQRAVINEGLRLHPALGVLLPRVVPPQGLSFEGKRVPAGTEVGTSAWVIHRDPSIFGPEPDEFRPERWLDEENKHKMHRFFFAFGGGSRTCIGRNIAMLEISKVLPTLFLHFDIKFTNAHDHPKEHYGGLVAFRPFHVVVQQRNVRHTAEA</sequence>
<keyword evidence="6" id="KW-0812">Transmembrane</keyword>
<dbReference type="Pfam" id="PF00067">
    <property type="entry name" value="p450"/>
    <property type="match status" value="1"/>
</dbReference>
<evidence type="ECO:0000313" key="8">
    <source>
        <dbReference type="Proteomes" id="UP000774617"/>
    </source>
</evidence>
<keyword evidence="3 5" id="KW-0479">Metal-binding</keyword>
<organism evidence="7 8">
    <name type="scientific">Macrophomina phaseolina</name>
    <dbReference type="NCBI Taxonomy" id="35725"/>
    <lineage>
        <taxon>Eukaryota</taxon>
        <taxon>Fungi</taxon>
        <taxon>Dikarya</taxon>
        <taxon>Ascomycota</taxon>
        <taxon>Pezizomycotina</taxon>
        <taxon>Dothideomycetes</taxon>
        <taxon>Dothideomycetes incertae sedis</taxon>
        <taxon>Botryosphaeriales</taxon>
        <taxon>Botryosphaeriaceae</taxon>
        <taxon>Macrophomina</taxon>
    </lineage>
</organism>
<evidence type="ECO:0000256" key="2">
    <source>
        <dbReference type="ARBA" id="ARBA00010617"/>
    </source>
</evidence>
<comment type="caution">
    <text evidence="7">The sequence shown here is derived from an EMBL/GenBank/DDBJ whole genome shotgun (WGS) entry which is preliminary data.</text>
</comment>
<evidence type="ECO:0000256" key="1">
    <source>
        <dbReference type="ARBA" id="ARBA00001971"/>
    </source>
</evidence>
<dbReference type="Proteomes" id="UP000774617">
    <property type="component" value="Unassembled WGS sequence"/>
</dbReference>
<dbReference type="PRINTS" id="PR00385">
    <property type="entry name" value="P450"/>
</dbReference>
<evidence type="ECO:0000256" key="5">
    <source>
        <dbReference type="RuleBase" id="RU000461"/>
    </source>
</evidence>
<dbReference type="InterPro" id="IPR002401">
    <property type="entry name" value="Cyt_P450_E_grp-I"/>
</dbReference>
<dbReference type="PANTHER" id="PTHR24305:SF232">
    <property type="entry name" value="P450, PUTATIVE (EUROFUNG)-RELATED"/>
    <property type="match status" value="1"/>
</dbReference>
<evidence type="ECO:0000313" key="7">
    <source>
        <dbReference type="EMBL" id="KAH7025397.1"/>
    </source>
</evidence>
<keyword evidence="5" id="KW-0503">Monooxygenase</keyword>
<evidence type="ECO:0000256" key="6">
    <source>
        <dbReference type="SAM" id="Phobius"/>
    </source>
</evidence>
<keyword evidence="6" id="KW-1133">Transmembrane helix</keyword>
<evidence type="ECO:0000256" key="4">
    <source>
        <dbReference type="ARBA" id="ARBA00023004"/>
    </source>
</evidence>
<dbReference type="InterPro" id="IPR017972">
    <property type="entry name" value="Cyt_P450_CS"/>
</dbReference>
<comment type="similarity">
    <text evidence="2 5">Belongs to the cytochrome P450 family.</text>
</comment>
<dbReference type="InterPro" id="IPR001128">
    <property type="entry name" value="Cyt_P450"/>
</dbReference>
<evidence type="ECO:0000256" key="3">
    <source>
        <dbReference type="ARBA" id="ARBA00022723"/>
    </source>
</evidence>
<keyword evidence="6" id="KW-0472">Membrane</keyword>
<accession>A0ABQ8FVW5</accession>
<dbReference type="EMBL" id="JAGTJR010000060">
    <property type="protein sequence ID" value="KAH7025397.1"/>
    <property type="molecule type" value="Genomic_DNA"/>
</dbReference>
<dbReference type="PRINTS" id="PR00463">
    <property type="entry name" value="EP450I"/>
</dbReference>
<dbReference type="Gene3D" id="1.10.630.10">
    <property type="entry name" value="Cytochrome P450"/>
    <property type="match status" value="1"/>
</dbReference>
<comment type="cofactor">
    <cofactor evidence="1">
        <name>heme</name>
        <dbReference type="ChEBI" id="CHEBI:30413"/>
    </cofactor>
</comment>
<keyword evidence="5" id="KW-0560">Oxidoreductase</keyword>
<feature type="transmembrane region" description="Helical" evidence="6">
    <location>
        <begin position="12"/>
        <end position="31"/>
    </location>
</feature>
<gene>
    <name evidence="7" type="ORF">B0J12DRAFT_722235</name>
</gene>
<dbReference type="CDD" id="cd11060">
    <property type="entry name" value="CYP57A1-like"/>
    <property type="match status" value="1"/>
</dbReference>
<reference evidence="7 8" key="1">
    <citation type="journal article" date="2021" name="Nat. Commun.">
        <title>Genetic determinants of endophytism in the Arabidopsis root mycobiome.</title>
        <authorList>
            <person name="Mesny F."/>
            <person name="Miyauchi S."/>
            <person name="Thiergart T."/>
            <person name="Pickel B."/>
            <person name="Atanasova L."/>
            <person name="Karlsson M."/>
            <person name="Huettel B."/>
            <person name="Barry K.W."/>
            <person name="Haridas S."/>
            <person name="Chen C."/>
            <person name="Bauer D."/>
            <person name="Andreopoulos W."/>
            <person name="Pangilinan J."/>
            <person name="LaButti K."/>
            <person name="Riley R."/>
            <person name="Lipzen A."/>
            <person name="Clum A."/>
            <person name="Drula E."/>
            <person name="Henrissat B."/>
            <person name="Kohler A."/>
            <person name="Grigoriev I.V."/>
            <person name="Martin F.M."/>
            <person name="Hacquard S."/>
        </authorList>
    </citation>
    <scope>NUCLEOTIDE SEQUENCE [LARGE SCALE GENOMIC DNA]</scope>
    <source>
        <strain evidence="7 8">MPI-SDFR-AT-0080</strain>
    </source>
</reference>
<dbReference type="InterPro" id="IPR050121">
    <property type="entry name" value="Cytochrome_P450_monoxygenase"/>
</dbReference>
<name>A0ABQ8FVW5_9PEZI</name>